<dbReference type="Gene3D" id="1.25.10.10">
    <property type="entry name" value="Leucine-rich Repeat Variant"/>
    <property type="match status" value="1"/>
</dbReference>
<name>A0ABD0JCV4_9CAEN</name>
<dbReference type="InterPro" id="IPR000157">
    <property type="entry name" value="TIR_dom"/>
</dbReference>
<evidence type="ECO:0000313" key="3">
    <source>
        <dbReference type="Proteomes" id="UP001519460"/>
    </source>
</evidence>
<dbReference type="SUPFAM" id="SSF48371">
    <property type="entry name" value="ARM repeat"/>
    <property type="match status" value="1"/>
</dbReference>
<feature type="domain" description="TIR" evidence="1">
    <location>
        <begin position="242"/>
        <end position="279"/>
    </location>
</feature>
<evidence type="ECO:0000313" key="2">
    <source>
        <dbReference type="EMBL" id="KAK7469462.1"/>
    </source>
</evidence>
<dbReference type="Pfam" id="PF13676">
    <property type="entry name" value="TIR_2"/>
    <property type="match status" value="1"/>
</dbReference>
<reference evidence="2 3" key="1">
    <citation type="journal article" date="2023" name="Sci. Data">
        <title>Genome assembly of the Korean intertidal mud-creeper Batillaria attramentaria.</title>
        <authorList>
            <person name="Patra A.K."/>
            <person name="Ho P.T."/>
            <person name="Jun S."/>
            <person name="Lee S.J."/>
            <person name="Kim Y."/>
            <person name="Won Y.J."/>
        </authorList>
    </citation>
    <scope>NUCLEOTIDE SEQUENCE [LARGE SCALE GENOMIC DNA]</scope>
    <source>
        <strain evidence="2">Wonlab-2016</strain>
    </source>
</reference>
<dbReference type="AlphaFoldDB" id="A0ABD0JCV4"/>
<accession>A0ABD0JCV4</accession>
<gene>
    <name evidence="2" type="ORF">BaRGS_00036528</name>
</gene>
<dbReference type="InterPro" id="IPR011989">
    <property type="entry name" value="ARM-like"/>
</dbReference>
<protein>
    <recommendedName>
        <fullName evidence="1">TIR domain-containing protein</fullName>
    </recommendedName>
</protein>
<dbReference type="PANTHER" id="PTHR46270:SF2">
    <property type="entry name" value="TIR DOMAIN-CONTAINING PROTEIN"/>
    <property type="match status" value="1"/>
</dbReference>
<sequence>MAMRDENIQYLREQQATKVLQGFLQSKSVDIKLTAVAGLADISTDEEAEHTGTSEDVVQFLLSILDNALDDEEHDYKGWSGTEIVRGKVRNQLAYPPVAQLSDNSLEMMPIKKLLVEQGVLPLLTKGIQSDLEDEKTESIEALWRLSFCKENHPAFVENGELMDLVQKVKYDRQEKDSCRAAAEGILFQLRTELDRREKTQYWAKEFLKRVDFQRKAKIASSAKVKPTTEKTPTAVSQAGHVMLSYNWGHQPLVKKIHDQLVERGIKVWMDIKKMRGSTRTVHG</sequence>
<proteinExistence type="predicted"/>
<dbReference type="EMBL" id="JACVVK020000517">
    <property type="protein sequence ID" value="KAK7469462.1"/>
    <property type="molecule type" value="Genomic_DNA"/>
</dbReference>
<dbReference type="PANTHER" id="PTHR46270">
    <property type="entry name" value="ARMADILLO-TYPE FOLD-RELATED"/>
    <property type="match status" value="1"/>
</dbReference>
<organism evidence="2 3">
    <name type="scientific">Batillaria attramentaria</name>
    <dbReference type="NCBI Taxonomy" id="370345"/>
    <lineage>
        <taxon>Eukaryota</taxon>
        <taxon>Metazoa</taxon>
        <taxon>Spiralia</taxon>
        <taxon>Lophotrochozoa</taxon>
        <taxon>Mollusca</taxon>
        <taxon>Gastropoda</taxon>
        <taxon>Caenogastropoda</taxon>
        <taxon>Sorbeoconcha</taxon>
        <taxon>Cerithioidea</taxon>
        <taxon>Batillariidae</taxon>
        <taxon>Batillaria</taxon>
    </lineage>
</organism>
<evidence type="ECO:0000259" key="1">
    <source>
        <dbReference type="Pfam" id="PF13676"/>
    </source>
</evidence>
<dbReference type="InterPro" id="IPR016024">
    <property type="entry name" value="ARM-type_fold"/>
</dbReference>
<comment type="caution">
    <text evidence="2">The sequence shown here is derived from an EMBL/GenBank/DDBJ whole genome shotgun (WGS) entry which is preliminary data.</text>
</comment>
<dbReference type="Proteomes" id="UP001519460">
    <property type="component" value="Unassembled WGS sequence"/>
</dbReference>
<keyword evidence="3" id="KW-1185">Reference proteome</keyword>